<proteinExistence type="predicted"/>
<gene>
    <name evidence="1" type="ORF">SSIM_13610</name>
</gene>
<name>A0ABN0P8G9_STASI</name>
<dbReference type="Proteomes" id="UP000017131">
    <property type="component" value="Unassembled WGS sequence"/>
</dbReference>
<evidence type="ECO:0000313" key="1">
    <source>
        <dbReference type="EMBL" id="ERS92182.1"/>
    </source>
</evidence>
<keyword evidence="2" id="KW-1185">Reference proteome</keyword>
<evidence type="ECO:0000313" key="2">
    <source>
        <dbReference type="Proteomes" id="UP000017131"/>
    </source>
</evidence>
<accession>A0ABN0P8G9</accession>
<comment type="caution">
    <text evidence="1">The sequence shown here is derived from an EMBL/GenBank/DDBJ whole genome shotgun (WGS) entry which is preliminary data.</text>
</comment>
<sequence length="65" mass="7369">MNAVYGISVNGHSNHIFGCWGFGFWKCHFDTSFLRQQKQGDWGAPQQVGVWVPYTYLAKALSSML</sequence>
<organism evidence="1 2">
    <name type="scientific">Staphylococcus simulans UMC-CNS-990</name>
    <dbReference type="NCBI Taxonomy" id="1405498"/>
    <lineage>
        <taxon>Bacteria</taxon>
        <taxon>Bacillati</taxon>
        <taxon>Bacillota</taxon>
        <taxon>Bacilli</taxon>
        <taxon>Bacillales</taxon>
        <taxon>Staphylococcaceae</taxon>
        <taxon>Staphylococcus</taxon>
    </lineage>
</organism>
<protein>
    <submittedName>
        <fullName evidence="1">Uncharacterized protein</fullName>
    </submittedName>
</protein>
<dbReference type="EMBL" id="AXDY01000021">
    <property type="protein sequence ID" value="ERS92182.1"/>
    <property type="molecule type" value="Genomic_DNA"/>
</dbReference>
<reference evidence="1 2" key="1">
    <citation type="journal article" date="2013" name="Genome Announc.">
        <title>Draft Genome Sequence of Staphylococcus simulans UMC-CNS-990, Isolated from a Case of Chronic Bovine Mastitis.</title>
        <authorList>
            <person name="Calcutt M.J."/>
            <person name="Foecking M.F."/>
            <person name="Hsieh H.Y."/>
            <person name="Perry J."/>
            <person name="Stewart G.C."/>
            <person name="Middleton J.R."/>
        </authorList>
    </citation>
    <scope>NUCLEOTIDE SEQUENCE [LARGE SCALE GENOMIC DNA]</scope>
    <source>
        <strain evidence="1 2">UMC-CNS-990</strain>
    </source>
</reference>